<dbReference type="Pfam" id="PF13456">
    <property type="entry name" value="RVT_3"/>
    <property type="match status" value="1"/>
</dbReference>
<evidence type="ECO:0000313" key="2">
    <source>
        <dbReference type="EMBL" id="KAK9047146.1"/>
    </source>
</evidence>
<feature type="domain" description="RNase H type-1" evidence="1">
    <location>
        <begin position="96"/>
        <end position="143"/>
    </location>
</feature>
<dbReference type="InterPro" id="IPR002156">
    <property type="entry name" value="RNaseH_domain"/>
</dbReference>
<sequence length="169" mass="18225">MLVHSTSNPLASSLNPGRTQVGLLRLLTTGFNGHGDRSNSNALFSSSAIAYILNIKCLGPSDSDDQSNLKQLCMFCGITALLDHYGCKSFPRPSTGGLVGFGKAIGHSDSLQAELWALFEGMKLAWKFGFEKKTGMRDSEEIIVFKSAGSVDGLELEAQLVYEAYVKLV</sequence>
<protein>
    <recommendedName>
        <fullName evidence="1">RNase H type-1 domain-containing protein</fullName>
    </recommendedName>
</protein>
<reference evidence="2 3" key="1">
    <citation type="journal article" date="2024" name="G3 (Bethesda)">
        <title>Genome assembly of Hibiscus sabdariffa L. provides insights into metabolisms of medicinal natural products.</title>
        <authorList>
            <person name="Kim T."/>
        </authorList>
    </citation>
    <scope>NUCLEOTIDE SEQUENCE [LARGE SCALE GENOMIC DNA]</scope>
    <source>
        <strain evidence="2">TK-2024</strain>
        <tissue evidence="2">Old leaves</tissue>
    </source>
</reference>
<keyword evidence="3" id="KW-1185">Reference proteome</keyword>
<name>A0ABR2UBT2_9ROSI</name>
<accession>A0ABR2UBT2</accession>
<evidence type="ECO:0000313" key="3">
    <source>
        <dbReference type="Proteomes" id="UP001396334"/>
    </source>
</evidence>
<dbReference type="Proteomes" id="UP001396334">
    <property type="component" value="Unassembled WGS sequence"/>
</dbReference>
<comment type="caution">
    <text evidence="2">The sequence shown here is derived from an EMBL/GenBank/DDBJ whole genome shotgun (WGS) entry which is preliminary data.</text>
</comment>
<organism evidence="2 3">
    <name type="scientific">Hibiscus sabdariffa</name>
    <name type="common">roselle</name>
    <dbReference type="NCBI Taxonomy" id="183260"/>
    <lineage>
        <taxon>Eukaryota</taxon>
        <taxon>Viridiplantae</taxon>
        <taxon>Streptophyta</taxon>
        <taxon>Embryophyta</taxon>
        <taxon>Tracheophyta</taxon>
        <taxon>Spermatophyta</taxon>
        <taxon>Magnoliopsida</taxon>
        <taxon>eudicotyledons</taxon>
        <taxon>Gunneridae</taxon>
        <taxon>Pentapetalae</taxon>
        <taxon>rosids</taxon>
        <taxon>malvids</taxon>
        <taxon>Malvales</taxon>
        <taxon>Malvaceae</taxon>
        <taxon>Malvoideae</taxon>
        <taxon>Hibiscus</taxon>
    </lineage>
</organism>
<proteinExistence type="predicted"/>
<evidence type="ECO:0000259" key="1">
    <source>
        <dbReference type="Pfam" id="PF13456"/>
    </source>
</evidence>
<gene>
    <name evidence="2" type="ORF">V6N11_053001</name>
</gene>
<dbReference type="EMBL" id="JBBPBN010000001">
    <property type="protein sequence ID" value="KAK9047146.1"/>
    <property type="molecule type" value="Genomic_DNA"/>
</dbReference>